<gene>
    <name evidence="7 10" type="primary">sat</name>
    <name evidence="10" type="ORF">ACAM_0753</name>
</gene>
<evidence type="ECO:0000256" key="5">
    <source>
        <dbReference type="ARBA" id="ARBA00022840"/>
    </source>
</evidence>
<evidence type="ECO:0000256" key="2">
    <source>
        <dbReference type="ARBA" id="ARBA00022679"/>
    </source>
</evidence>
<dbReference type="GO" id="GO:0000103">
    <property type="term" value="P:sulfate assimilation"/>
    <property type="evidence" value="ECO:0007669"/>
    <property type="project" value="UniProtKB-UniRule"/>
</dbReference>
<dbReference type="InterPro" id="IPR025980">
    <property type="entry name" value="ATP-Sase_PUA-like_dom"/>
</dbReference>
<dbReference type="STRING" id="1198449.ACAM_0753"/>
<dbReference type="InterPro" id="IPR014729">
    <property type="entry name" value="Rossmann-like_a/b/a_fold"/>
</dbReference>
<keyword evidence="11" id="KW-1185">Reference proteome</keyword>
<dbReference type="InterPro" id="IPR024951">
    <property type="entry name" value="Sulfurylase_cat_dom"/>
</dbReference>
<dbReference type="OrthoDB" id="6358at2157"/>
<dbReference type="EMBL" id="AP012489">
    <property type="protein sequence ID" value="BAN90222.1"/>
    <property type="molecule type" value="Genomic_DNA"/>
</dbReference>
<evidence type="ECO:0000259" key="9">
    <source>
        <dbReference type="Pfam" id="PF14306"/>
    </source>
</evidence>
<dbReference type="HAMAP" id="MF_00066">
    <property type="entry name" value="Sulf_adenylyltr"/>
    <property type="match status" value="1"/>
</dbReference>
<dbReference type="AlphaFoldDB" id="U3T9M3"/>
<keyword evidence="5 7" id="KW-0067">ATP-binding</keyword>
<sequence>MVSRPHGGRLVRRVLTGRRREIFEAQSGEMPRLEVPLERAIDAEDLARGVFSPLEGFMVEDDYLSVLNRMRLSNDLPWTIPIVLDATREWLESQGLSPGDDIVLLYNELPIAVLTLEDVYTWDKRLHAEKVFKTRDPGHPGVEAVYKRGDILLGGRLELIQGPPNPLERYTLWPLETRVLFKEKGWRTIAAFQTRNVPHLGHEYVQKAALTFVDGLLVHPLSGWKKKGDYRDEVIIRAYEALTSHYYPRGVVVLSVLRMNMNYAGPREAVHHAIVRKNFGATHFIVGRDHAGVGSYYGPYEAWEIFREFPDLGITPLFVREAYYCTRCGGMVNEKVCPHGEEYRVRISGTRLREILRRGERPPEYMMRPEVAEAIISHPNPFIE</sequence>
<protein>
    <recommendedName>
        <fullName evidence="7">Sulfate adenylyltransferase</fullName>
        <ecNumber evidence="7">2.7.7.4</ecNumber>
    </recommendedName>
    <alternativeName>
        <fullName evidence="7">ATP-sulfurylase</fullName>
    </alternativeName>
    <alternativeName>
        <fullName evidence="7">Sulfate adenylate transferase</fullName>
        <shortName evidence="7">SAT</shortName>
    </alternativeName>
</protein>
<dbReference type="KEGG" id="acj:ACAM_0753"/>
<dbReference type="SUPFAM" id="SSF52374">
    <property type="entry name" value="Nucleotidylyl transferase"/>
    <property type="match status" value="1"/>
</dbReference>
<comment type="similarity">
    <text evidence="6 7">Belongs to the sulfate adenylyltransferase family.</text>
</comment>
<keyword evidence="4 7" id="KW-0547">Nucleotide-binding</keyword>
<evidence type="ECO:0000256" key="1">
    <source>
        <dbReference type="ARBA" id="ARBA00005048"/>
    </source>
</evidence>
<keyword evidence="2 7" id="KW-0808">Transferase</keyword>
<dbReference type="eggNOG" id="arCOG04191">
    <property type="taxonomic scope" value="Archaea"/>
</dbReference>
<dbReference type="GO" id="GO:0004781">
    <property type="term" value="F:sulfate adenylyltransferase (ATP) activity"/>
    <property type="evidence" value="ECO:0007669"/>
    <property type="project" value="UniProtKB-UniRule"/>
</dbReference>
<dbReference type="PANTHER" id="PTHR43509">
    <property type="match status" value="1"/>
</dbReference>
<dbReference type="PATRIC" id="fig|1198449.6.peg.760"/>
<dbReference type="NCBIfam" id="NF003166">
    <property type="entry name" value="PRK04149.1"/>
    <property type="match status" value="1"/>
</dbReference>
<dbReference type="InterPro" id="IPR020792">
    <property type="entry name" value="SO4_adenylyltransferase_pro"/>
</dbReference>
<dbReference type="UniPathway" id="UPA00140">
    <property type="reaction ID" value="UER00204"/>
</dbReference>
<dbReference type="GO" id="GO:0005524">
    <property type="term" value="F:ATP binding"/>
    <property type="evidence" value="ECO:0007669"/>
    <property type="project" value="UniProtKB-KW"/>
</dbReference>
<name>U3T9M3_9CREN</name>
<dbReference type="Proteomes" id="UP000016887">
    <property type="component" value="Chromosome"/>
</dbReference>
<dbReference type="Gene3D" id="3.10.400.10">
    <property type="entry name" value="Sulfate adenylyltransferase"/>
    <property type="match status" value="1"/>
</dbReference>
<reference evidence="10 11" key="1">
    <citation type="journal article" date="2013" name="Appl. Environ. Microbiol.">
        <title>Variation of the Virus-Related Elements within Syntenic Genomes of the Hyperthermophilic Archaeon Aeropyrum.</title>
        <authorList>
            <person name="Daifuku T."/>
            <person name="Yoshida T."/>
            <person name="Kitamura T."/>
            <person name="Kawaichi S."/>
            <person name="Inoue T."/>
            <person name="Nomura K."/>
            <person name="Yoshida Y."/>
            <person name="Kuno S."/>
            <person name="Sako Y."/>
        </authorList>
    </citation>
    <scope>NUCLEOTIDE SEQUENCE [LARGE SCALE GENOMIC DNA]</scope>
    <source>
        <strain evidence="10 11">SY1</strain>
    </source>
</reference>
<dbReference type="InterPro" id="IPR015947">
    <property type="entry name" value="PUA-like_sf"/>
</dbReference>
<dbReference type="GO" id="GO:0070814">
    <property type="term" value="P:hydrogen sulfide biosynthetic process"/>
    <property type="evidence" value="ECO:0007669"/>
    <property type="project" value="UniProtKB-UniRule"/>
</dbReference>
<evidence type="ECO:0000256" key="3">
    <source>
        <dbReference type="ARBA" id="ARBA00022695"/>
    </source>
</evidence>
<dbReference type="CDD" id="cd00517">
    <property type="entry name" value="ATPS"/>
    <property type="match status" value="1"/>
</dbReference>
<dbReference type="Gene3D" id="3.40.50.620">
    <property type="entry name" value="HUPs"/>
    <property type="match status" value="1"/>
</dbReference>
<evidence type="ECO:0000313" key="10">
    <source>
        <dbReference type="EMBL" id="BAN90222.1"/>
    </source>
</evidence>
<dbReference type="PANTHER" id="PTHR43509:SF1">
    <property type="entry name" value="SULFATE ADENYLYLTRANSFERASE"/>
    <property type="match status" value="1"/>
</dbReference>
<accession>U3T9M3</accession>
<evidence type="ECO:0000256" key="6">
    <source>
        <dbReference type="ARBA" id="ARBA00037980"/>
    </source>
</evidence>
<feature type="domain" description="ATP-sulfurylase PUA-like" evidence="9">
    <location>
        <begin position="4"/>
        <end position="161"/>
    </location>
</feature>
<evidence type="ECO:0000256" key="4">
    <source>
        <dbReference type="ARBA" id="ARBA00022741"/>
    </source>
</evidence>
<feature type="domain" description="Sulphate adenylyltransferase catalytic" evidence="8">
    <location>
        <begin position="169"/>
        <end position="377"/>
    </location>
</feature>
<keyword evidence="3 7" id="KW-0548">Nucleotidyltransferase</keyword>
<comment type="pathway">
    <text evidence="1 7">Sulfur metabolism; hydrogen sulfide biosynthesis; sulfite from sulfate: step 1/3.</text>
</comment>
<evidence type="ECO:0000256" key="7">
    <source>
        <dbReference type="HAMAP-Rule" id="MF_00066"/>
    </source>
</evidence>
<dbReference type="SUPFAM" id="SSF88697">
    <property type="entry name" value="PUA domain-like"/>
    <property type="match status" value="1"/>
</dbReference>
<proteinExistence type="inferred from homology"/>
<dbReference type="RefSeq" id="WP_022541495.1">
    <property type="nucleotide sequence ID" value="NC_022521.1"/>
</dbReference>
<comment type="catalytic activity">
    <reaction evidence="7">
        <text>sulfate + ATP + H(+) = adenosine 5'-phosphosulfate + diphosphate</text>
        <dbReference type="Rhea" id="RHEA:18133"/>
        <dbReference type="ChEBI" id="CHEBI:15378"/>
        <dbReference type="ChEBI" id="CHEBI:16189"/>
        <dbReference type="ChEBI" id="CHEBI:30616"/>
        <dbReference type="ChEBI" id="CHEBI:33019"/>
        <dbReference type="ChEBI" id="CHEBI:58243"/>
        <dbReference type="EC" id="2.7.7.4"/>
    </reaction>
</comment>
<dbReference type="Pfam" id="PF14306">
    <property type="entry name" value="PUA_2"/>
    <property type="match status" value="1"/>
</dbReference>
<dbReference type="GeneID" id="17110144"/>
<organism evidence="10 11">
    <name type="scientific">Aeropyrum camini SY1 = JCM 12091</name>
    <dbReference type="NCBI Taxonomy" id="1198449"/>
    <lineage>
        <taxon>Archaea</taxon>
        <taxon>Thermoproteota</taxon>
        <taxon>Thermoprotei</taxon>
        <taxon>Desulfurococcales</taxon>
        <taxon>Desulfurococcaceae</taxon>
        <taxon>Aeropyrum</taxon>
    </lineage>
</organism>
<evidence type="ECO:0000313" key="11">
    <source>
        <dbReference type="Proteomes" id="UP000016887"/>
    </source>
</evidence>
<dbReference type="Pfam" id="PF01747">
    <property type="entry name" value="ATP-sulfurylase"/>
    <property type="match status" value="1"/>
</dbReference>
<evidence type="ECO:0000259" key="8">
    <source>
        <dbReference type="Pfam" id="PF01747"/>
    </source>
</evidence>
<dbReference type="EC" id="2.7.7.4" evidence="7"/>
<dbReference type="InterPro" id="IPR002650">
    <property type="entry name" value="Sulphate_adenylyltransferase"/>
</dbReference>
<dbReference type="NCBIfam" id="TIGR00339">
    <property type="entry name" value="sopT"/>
    <property type="match status" value="1"/>
</dbReference>